<gene>
    <name evidence="2" type="ORF">TCEB3V08_LOCUS9545</name>
</gene>
<protein>
    <submittedName>
        <fullName evidence="2">Uncharacterized protein</fullName>
    </submittedName>
</protein>
<name>A0A7R9D5L9_TIMCR</name>
<reference evidence="2" key="1">
    <citation type="submission" date="2020-11" db="EMBL/GenBank/DDBJ databases">
        <authorList>
            <person name="Tran Van P."/>
        </authorList>
    </citation>
    <scope>NUCLEOTIDE SEQUENCE</scope>
</reference>
<dbReference type="AlphaFoldDB" id="A0A7R9D5L9"/>
<feature type="region of interest" description="Disordered" evidence="1">
    <location>
        <begin position="1"/>
        <end position="34"/>
    </location>
</feature>
<feature type="compositionally biased region" description="Polar residues" evidence="1">
    <location>
        <begin position="1"/>
        <end position="17"/>
    </location>
</feature>
<dbReference type="EMBL" id="OC320617">
    <property type="protein sequence ID" value="CAD7408480.1"/>
    <property type="molecule type" value="Genomic_DNA"/>
</dbReference>
<proteinExistence type="predicted"/>
<accession>A0A7R9D5L9</accession>
<evidence type="ECO:0000256" key="1">
    <source>
        <dbReference type="SAM" id="MobiDB-lite"/>
    </source>
</evidence>
<sequence length="235" mass="26536">MNLQYHNNGGGTPSRQSNSEKQRPTIAPPLSSLNDDRGVVSSNYVGKIFQAFNSHEFYKDITTLRELSESGSPIAVPHQTLIDSFSGVNESDPSILALSRKMYLSEEEFYGNDVTYNSGLIILDDKARLKHFKSFWADGKERLHIVEECLGTHFISYIVPKMSPYVDKFNLILDKLVETGHIDKWTEDSFRNIKTNTLWSDGHIRDEAPIIVCLMVTTTLDLQQCGLSCDLKEQG</sequence>
<organism evidence="2">
    <name type="scientific">Timema cristinae</name>
    <name type="common">Walking stick</name>
    <dbReference type="NCBI Taxonomy" id="61476"/>
    <lineage>
        <taxon>Eukaryota</taxon>
        <taxon>Metazoa</taxon>
        <taxon>Ecdysozoa</taxon>
        <taxon>Arthropoda</taxon>
        <taxon>Hexapoda</taxon>
        <taxon>Insecta</taxon>
        <taxon>Pterygota</taxon>
        <taxon>Neoptera</taxon>
        <taxon>Polyneoptera</taxon>
        <taxon>Phasmatodea</taxon>
        <taxon>Timematodea</taxon>
        <taxon>Timematoidea</taxon>
        <taxon>Timematidae</taxon>
        <taxon>Timema</taxon>
    </lineage>
</organism>
<evidence type="ECO:0000313" key="2">
    <source>
        <dbReference type="EMBL" id="CAD7408480.1"/>
    </source>
</evidence>
<dbReference type="SUPFAM" id="SSF53850">
    <property type="entry name" value="Periplasmic binding protein-like II"/>
    <property type="match status" value="1"/>
</dbReference>